<evidence type="ECO:0000313" key="9">
    <source>
        <dbReference type="Proteomes" id="UP000294894"/>
    </source>
</evidence>
<keyword evidence="3 6" id="KW-0812">Transmembrane</keyword>
<evidence type="ECO:0000256" key="4">
    <source>
        <dbReference type="ARBA" id="ARBA00022989"/>
    </source>
</evidence>
<comment type="subcellular location">
    <subcellularLocation>
        <location evidence="1">Cell membrane</location>
        <topology evidence="1">Multi-pass membrane protein</topology>
    </subcellularLocation>
</comment>
<dbReference type="PANTHER" id="PTHR43124:SF3">
    <property type="entry name" value="CHLORAMPHENICOL EFFLUX PUMP RV0191"/>
    <property type="match status" value="1"/>
</dbReference>
<evidence type="ECO:0000256" key="5">
    <source>
        <dbReference type="ARBA" id="ARBA00023136"/>
    </source>
</evidence>
<feature type="transmembrane region" description="Helical" evidence="6">
    <location>
        <begin position="318"/>
        <end position="337"/>
    </location>
</feature>
<evidence type="ECO:0000313" key="8">
    <source>
        <dbReference type="EMBL" id="QBR92101.1"/>
    </source>
</evidence>
<evidence type="ECO:0000256" key="3">
    <source>
        <dbReference type="ARBA" id="ARBA00022692"/>
    </source>
</evidence>
<dbReference type="PROSITE" id="PS50850">
    <property type="entry name" value="MFS"/>
    <property type="match status" value="1"/>
</dbReference>
<feature type="transmembrane region" description="Helical" evidence="6">
    <location>
        <begin position="295"/>
        <end position="312"/>
    </location>
</feature>
<feature type="transmembrane region" description="Helical" evidence="6">
    <location>
        <begin position="358"/>
        <end position="379"/>
    </location>
</feature>
<dbReference type="RefSeq" id="WP_135075707.1">
    <property type="nucleotide sequence ID" value="NZ_CP038267.1"/>
</dbReference>
<dbReference type="InterPro" id="IPR036259">
    <property type="entry name" value="MFS_trans_sf"/>
</dbReference>
<dbReference type="GO" id="GO:0005886">
    <property type="term" value="C:plasma membrane"/>
    <property type="evidence" value="ECO:0007669"/>
    <property type="project" value="UniProtKB-SubCell"/>
</dbReference>
<feature type="transmembrane region" description="Helical" evidence="6">
    <location>
        <begin position="229"/>
        <end position="251"/>
    </location>
</feature>
<keyword evidence="2" id="KW-1003">Cell membrane</keyword>
<organism evidence="8 9">
    <name type="scientific">Nocardioides euryhalodurans</name>
    <dbReference type="NCBI Taxonomy" id="2518370"/>
    <lineage>
        <taxon>Bacteria</taxon>
        <taxon>Bacillati</taxon>
        <taxon>Actinomycetota</taxon>
        <taxon>Actinomycetes</taxon>
        <taxon>Propionibacteriales</taxon>
        <taxon>Nocardioidaceae</taxon>
        <taxon>Nocardioides</taxon>
    </lineage>
</organism>
<gene>
    <name evidence="8" type="ORF">EXE57_07265</name>
</gene>
<reference evidence="8 9" key="1">
    <citation type="submission" date="2019-03" db="EMBL/GenBank/DDBJ databases">
        <title>Three New Species of Nocardioides, Nocardioides euryhalodurans sp. nov., Nocardioides seonyuensis sp. nov. and Nocardioides eburneoflavus sp. nov., Iolated from Soil.</title>
        <authorList>
            <person name="Roh S.G."/>
            <person name="Lee C."/>
            <person name="Kim M.-K."/>
            <person name="Kim S.B."/>
        </authorList>
    </citation>
    <scope>NUCLEOTIDE SEQUENCE [LARGE SCALE GENOMIC DNA]</scope>
    <source>
        <strain evidence="8 9">MMS17-SY117</strain>
    </source>
</reference>
<feature type="domain" description="Major facilitator superfamily (MFS) profile" evidence="7">
    <location>
        <begin position="32"/>
        <end position="407"/>
    </location>
</feature>
<evidence type="ECO:0000259" key="7">
    <source>
        <dbReference type="PROSITE" id="PS50850"/>
    </source>
</evidence>
<dbReference type="Proteomes" id="UP000294894">
    <property type="component" value="Chromosome"/>
</dbReference>
<dbReference type="OrthoDB" id="9814237at2"/>
<proteinExistence type="predicted"/>
<keyword evidence="4 6" id="KW-1133">Transmembrane helix</keyword>
<dbReference type="AlphaFoldDB" id="A0A4P7GKA3"/>
<keyword evidence="9" id="KW-1185">Reference proteome</keyword>
<evidence type="ECO:0000256" key="2">
    <source>
        <dbReference type="ARBA" id="ARBA00022475"/>
    </source>
</evidence>
<evidence type="ECO:0000256" key="6">
    <source>
        <dbReference type="SAM" id="Phobius"/>
    </source>
</evidence>
<dbReference type="InterPro" id="IPR050189">
    <property type="entry name" value="MFS_Efflux_Transporters"/>
</dbReference>
<dbReference type="Pfam" id="PF07690">
    <property type="entry name" value="MFS_1"/>
    <property type="match status" value="1"/>
</dbReference>
<dbReference type="SUPFAM" id="SSF103473">
    <property type="entry name" value="MFS general substrate transporter"/>
    <property type="match status" value="1"/>
</dbReference>
<dbReference type="InterPro" id="IPR020846">
    <property type="entry name" value="MFS_dom"/>
</dbReference>
<feature type="transmembrane region" description="Helical" evidence="6">
    <location>
        <begin position="72"/>
        <end position="91"/>
    </location>
</feature>
<dbReference type="GO" id="GO:0022857">
    <property type="term" value="F:transmembrane transporter activity"/>
    <property type="evidence" value="ECO:0007669"/>
    <property type="project" value="InterPro"/>
</dbReference>
<dbReference type="KEGG" id="noy:EXE57_07265"/>
<accession>A0A4P7GKA3</accession>
<sequence length="410" mass="41994">MPAPADRLQPLVTLTAPQPELAPARTRHVTLALVALAMGGFAIGTTEFVSMGLLPQLARGVEVSIPSAGHAISAYALGVVVGAPTIAFLAARLPRRSLLVGLMLAFALGNAASALATSYGALLVARFAAGLPHGAYFGVASLVAASMVPAARRGRAVASVMLGLSVANVVGVPAATWLGQNLGWRTAYWLVAVLGVVTVALVLAYVPASRGDSDATWKRELAALKRPQVLLTLVAGAVGFGGMFAVYTYIVPTITEVGGLPEAVAPVFLFVFGLGMVAGTWLAGRMADWSVMRSMFIGGAGQGLLLLLFALLAPAGWWTLPVLFGITVTGSVLVVALQLRLMSVAEEAQTMGAAMNHASLNVANALGAWLGGLVIAAGWGYRAPAIVGAVLAGLGLLVLAWSARLRHSHG</sequence>
<keyword evidence="5 6" id="KW-0472">Membrane</keyword>
<name>A0A4P7GKA3_9ACTN</name>
<feature type="transmembrane region" description="Helical" evidence="6">
    <location>
        <begin position="98"/>
        <end position="117"/>
    </location>
</feature>
<protein>
    <submittedName>
        <fullName evidence="8">MFS transporter</fullName>
    </submittedName>
</protein>
<feature type="transmembrane region" description="Helical" evidence="6">
    <location>
        <begin position="156"/>
        <end position="175"/>
    </location>
</feature>
<feature type="transmembrane region" description="Helical" evidence="6">
    <location>
        <begin position="123"/>
        <end position="144"/>
    </location>
</feature>
<evidence type="ECO:0000256" key="1">
    <source>
        <dbReference type="ARBA" id="ARBA00004651"/>
    </source>
</evidence>
<feature type="transmembrane region" description="Helical" evidence="6">
    <location>
        <begin position="187"/>
        <end position="208"/>
    </location>
</feature>
<dbReference type="PANTHER" id="PTHR43124">
    <property type="entry name" value="PURINE EFFLUX PUMP PBUE"/>
    <property type="match status" value="1"/>
</dbReference>
<dbReference type="CDD" id="cd17324">
    <property type="entry name" value="MFS_NepI_like"/>
    <property type="match status" value="1"/>
</dbReference>
<feature type="transmembrane region" description="Helical" evidence="6">
    <location>
        <begin position="29"/>
        <end position="52"/>
    </location>
</feature>
<dbReference type="Gene3D" id="1.20.1250.20">
    <property type="entry name" value="MFS general substrate transporter like domains"/>
    <property type="match status" value="1"/>
</dbReference>
<dbReference type="EMBL" id="CP038267">
    <property type="protein sequence ID" value="QBR92101.1"/>
    <property type="molecule type" value="Genomic_DNA"/>
</dbReference>
<feature type="transmembrane region" description="Helical" evidence="6">
    <location>
        <begin position="385"/>
        <end position="403"/>
    </location>
</feature>
<feature type="transmembrane region" description="Helical" evidence="6">
    <location>
        <begin position="263"/>
        <end position="283"/>
    </location>
</feature>
<dbReference type="InterPro" id="IPR011701">
    <property type="entry name" value="MFS"/>
</dbReference>